<dbReference type="Gene3D" id="1.10.150.690">
    <property type="entry name" value="DUF2063"/>
    <property type="match status" value="1"/>
</dbReference>
<feature type="domain" description="Putative DNA-binding" evidence="1">
    <location>
        <begin position="16"/>
        <end position="107"/>
    </location>
</feature>
<dbReference type="AlphaFoldDB" id="A0A1I0Q6M4"/>
<keyword evidence="2" id="KW-0238">DNA-binding</keyword>
<dbReference type="InterPro" id="IPR044922">
    <property type="entry name" value="DUF2063_N_sf"/>
</dbReference>
<dbReference type="InterPro" id="IPR018640">
    <property type="entry name" value="DUF2063"/>
</dbReference>
<dbReference type="Proteomes" id="UP000199650">
    <property type="component" value="Unassembled WGS sequence"/>
</dbReference>
<gene>
    <name evidence="2" type="ORF">SAMN05444851_2271</name>
</gene>
<dbReference type="STRING" id="1173584.SAMN05444851_2271"/>
<evidence type="ECO:0000259" key="1">
    <source>
        <dbReference type="Pfam" id="PF09836"/>
    </source>
</evidence>
<dbReference type="RefSeq" id="WP_245744720.1">
    <property type="nucleotide sequence ID" value="NZ_FOJB01000001.1"/>
</dbReference>
<name>A0A1I0Q6M4_9RHOB</name>
<reference evidence="2 3" key="1">
    <citation type="submission" date="2016-10" db="EMBL/GenBank/DDBJ databases">
        <authorList>
            <person name="de Groot N.N."/>
        </authorList>
    </citation>
    <scope>NUCLEOTIDE SEQUENCE [LARGE SCALE GENOMIC DNA]</scope>
    <source>
        <strain evidence="2 3">DSM 29439</strain>
    </source>
</reference>
<evidence type="ECO:0000313" key="2">
    <source>
        <dbReference type="EMBL" id="SEW22481.1"/>
    </source>
</evidence>
<organism evidence="2 3">
    <name type="scientific">Aliiroseovarius sediminilitoris</name>
    <dbReference type="NCBI Taxonomy" id="1173584"/>
    <lineage>
        <taxon>Bacteria</taxon>
        <taxon>Pseudomonadati</taxon>
        <taxon>Pseudomonadota</taxon>
        <taxon>Alphaproteobacteria</taxon>
        <taxon>Rhodobacterales</taxon>
        <taxon>Paracoccaceae</taxon>
        <taxon>Aliiroseovarius</taxon>
    </lineage>
</organism>
<accession>A0A1I0Q6M4</accession>
<keyword evidence="3" id="KW-1185">Reference proteome</keyword>
<proteinExistence type="predicted"/>
<dbReference type="EMBL" id="FOJB01000001">
    <property type="protein sequence ID" value="SEW22481.1"/>
    <property type="molecule type" value="Genomic_DNA"/>
</dbReference>
<sequence length="262" mass="28300">MSDSVTLRHAGDVTVTQAAFCKALLDPRQKVPDGLTNPDGHQALKRFSVYRNNVAHSLSEAMLTGFPVLAKLVGDEFFREMAKVYLRIHPPASPLMMHYGAALPGFLESFPGTLHLKYLPDVARLELALRRAYHAADAQPIDPTALTKLDQPALMRSRLHMSPACEVLVTKWPAKAIWDFNMKDGPQPTGGAENILISRVGFDPVAEVLPNGAAPFVRSLIKGRSFGTALGLATADTPDIDLTATVAVLIATQAITGIDKPD</sequence>
<dbReference type="Pfam" id="PF09836">
    <property type="entry name" value="DUF2063"/>
    <property type="match status" value="1"/>
</dbReference>
<protein>
    <submittedName>
        <fullName evidence="2">Putative DNA-binding domain-containing protein</fullName>
    </submittedName>
</protein>
<evidence type="ECO:0000313" key="3">
    <source>
        <dbReference type="Proteomes" id="UP000199650"/>
    </source>
</evidence>
<dbReference type="GO" id="GO:0003677">
    <property type="term" value="F:DNA binding"/>
    <property type="evidence" value="ECO:0007669"/>
    <property type="project" value="UniProtKB-KW"/>
</dbReference>